<name>A0A504UMY2_9HYPH</name>
<reference evidence="1 2" key="1">
    <citation type="submission" date="2019-06" db="EMBL/GenBank/DDBJ databases">
        <title>Rhizobium sp. CL12 isolated from roots of soybean.</title>
        <authorList>
            <person name="Wang C."/>
        </authorList>
    </citation>
    <scope>NUCLEOTIDE SEQUENCE [LARGE SCALE GENOMIC DNA]</scope>
    <source>
        <strain evidence="1 2">CL12</strain>
    </source>
</reference>
<gene>
    <name evidence="1" type="ORF">FJQ55_05830</name>
</gene>
<dbReference type="AlphaFoldDB" id="A0A504UMY2"/>
<comment type="caution">
    <text evidence="1">The sequence shown here is derived from an EMBL/GenBank/DDBJ whole genome shotgun (WGS) entry which is preliminary data.</text>
</comment>
<protein>
    <submittedName>
        <fullName evidence="1">Uncharacterized protein</fullName>
    </submittedName>
</protein>
<organism evidence="1 2">
    <name type="scientific">Rhizobium glycinendophyticum</name>
    <dbReference type="NCBI Taxonomy" id="2589807"/>
    <lineage>
        <taxon>Bacteria</taxon>
        <taxon>Pseudomonadati</taxon>
        <taxon>Pseudomonadota</taxon>
        <taxon>Alphaproteobacteria</taxon>
        <taxon>Hyphomicrobiales</taxon>
        <taxon>Rhizobiaceae</taxon>
        <taxon>Rhizobium/Agrobacterium group</taxon>
        <taxon>Rhizobium</taxon>
    </lineage>
</organism>
<accession>A0A504UMY2</accession>
<dbReference type="EMBL" id="VFYP01000001">
    <property type="protein sequence ID" value="TPP10376.1"/>
    <property type="molecule type" value="Genomic_DNA"/>
</dbReference>
<evidence type="ECO:0000313" key="1">
    <source>
        <dbReference type="EMBL" id="TPP10376.1"/>
    </source>
</evidence>
<dbReference type="Proteomes" id="UP000316429">
    <property type="component" value="Unassembled WGS sequence"/>
</dbReference>
<sequence length="112" mass="12280">MLKRAIIVITLIILAAPVSGFVQFFGCFKKLDAQSAEVAGEAWFLDYTSDNKARQSVACDIYAQSPASFYGIQMGTKWSVNCAEFGGVEPTVGEFTIDQCGNVRDRRLTRGD</sequence>
<evidence type="ECO:0000313" key="2">
    <source>
        <dbReference type="Proteomes" id="UP000316429"/>
    </source>
</evidence>
<proteinExistence type="predicted"/>
<dbReference type="RefSeq" id="WP_140826723.1">
    <property type="nucleotide sequence ID" value="NZ_VFYP01000001.1"/>
</dbReference>
<keyword evidence="2" id="KW-1185">Reference proteome</keyword>